<dbReference type="AlphaFoldDB" id="A0A1Y4MKZ8"/>
<dbReference type="EMBL" id="NFKP01000013">
    <property type="protein sequence ID" value="OUP68900.1"/>
    <property type="molecule type" value="Genomic_DNA"/>
</dbReference>
<proteinExistence type="predicted"/>
<evidence type="ECO:0000256" key="2">
    <source>
        <dbReference type="SAM" id="Phobius"/>
    </source>
</evidence>
<name>A0A1Y4MKZ8_9FIRM</name>
<sequence length="118" mass="13136">MKKLLKKLKSWWRKRKREKAKKKAQRKPLEFSKVLAIWAVFIATAAAVASYVLAAFYREAVSDVTTTIFTACIGYLITYAGKSLGEKLSRNKHRLDADGNPLPEDTTTSSDSANIGKG</sequence>
<feature type="transmembrane region" description="Helical" evidence="2">
    <location>
        <begin position="64"/>
        <end position="84"/>
    </location>
</feature>
<feature type="region of interest" description="Disordered" evidence="1">
    <location>
        <begin position="93"/>
        <end position="118"/>
    </location>
</feature>
<keyword evidence="2" id="KW-0472">Membrane</keyword>
<keyword evidence="2" id="KW-1133">Transmembrane helix</keyword>
<dbReference type="RefSeq" id="WP_087301572.1">
    <property type="nucleotide sequence ID" value="NZ_NFKP01000013.1"/>
</dbReference>
<dbReference type="Proteomes" id="UP000196386">
    <property type="component" value="Unassembled WGS sequence"/>
</dbReference>
<gene>
    <name evidence="3" type="ORF">B5F11_11135</name>
</gene>
<evidence type="ECO:0000256" key="1">
    <source>
        <dbReference type="SAM" id="MobiDB-lite"/>
    </source>
</evidence>
<evidence type="ECO:0008006" key="5">
    <source>
        <dbReference type="Google" id="ProtNLM"/>
    </source>
</evidence>
<evidence type="ECO:0000313" key="4">
    <source>
        <dbReference type="Proteomes" id="UP000196386"/>
    </source>
</evidence>
<organism evidence="3 4">
    <name type="scientific">Anaerotruncus colihominis</name>
    <dbReference type="NCBI Taxonomy" id="169435"/>
    <lineage>
        <taxon>Bacteria</taxon>
        <taxon>Bacillati</taxon>
        <taxon>Bacillota</taxon>
        <taxon>Clostridia</taxon>
        <taxon>Eubacteriales</taxon>
        <taxon>Oscillospiraceae</taxon>
        <taxon>Anaerotruncus</taxon>
    </lineage>
</organism>
<evidence type="ECO:0000313" key="3">
    <source>
        <dbReference type="EMBL" id="OUP68900.1"/>
    </source>
</evidence>
<comment type="caution">
    <text evidence="3">The sequence shown here is derived from an EMBL/GenBank/DDBJ whole genome shotgun (WGS) entry which is preliminary data.</text>
</comment>
<accession>A0A1Y4MKZ8</accession>
<reference evidence="4" key="1">
    <citation type="submission" date="2017-04" db="EMBL/GenBank/DDBJ databases">
        <title>Function of individual gut microbiota members based on whole genome sequencing of pure cultures obtained from chicken caecum.</title>
        <authorList>
            <person name="Medvecky M."/>
            <person name="Cejkova D."/>
            <person name="Polansky O."/>
            <person name="Karasova D."/>
            <person name="Kubasova T."/>
            <person name="Cizek A."/>
            <person name="Rychlik I."/>
        </authorList>
    </citation>
    <scope>NUCLEOTIDE SEQUENCE [LARGE SCALE GENOMIC DNA]</scope>
    <source>
        <strain evidence="4">An175</strain>
    </source>
</reference>
<protein>
    <recommendedName>
        <fullName evidence="5">Holin</fullName>
    </recommendedName>
</protein>
<feature type="compositionally biased region" description="Polar residues" evidence="1">
    <location>
        <begin position="105"/>
        <end position="118"/>
    </location>
</feature>
<keyword evidence="2" id="KW-0812">Transmembrane</keyword>